<dbReference type="Gene3D" id="2.30.30.30">
    <property type="match status" value="1"/>
</dbReference>
<accession>A0ABS4EEV9</accession>
<dbReference type="Pfam" id="PF17136">
    <property type="entry name" value="ribosomal_L24"/>
    <property type="match status" value="1"/>
</dbReference>
<organism evidence="9 10">
    <name type="scientific">Metaclostridioides mangenotii</name>
    <dbReference type="NCBI Taxonomy" id="1540"/>
    <lineage>
        <taxon>Bacteria</taxon>
        <taxon>Bacillati</taxon>
        <taxon>Bacillota</taxon>
        <taxon>Clostridia</taxon>
        <taxon>Peptostreptococcales</taxon>
        <taxon>Peptostreptococcaceae</taxon>
        <taxon>Metaclostridioides</taxon>
    </lineage>
</organism>
<dbReference type="Proteomes" id="UP000767291">
    <property type="component" value="Unassembled WGS sequence"/>
</dbReference>
<comment type="function">
    <text evidence="5">One of the proteins that surrounds the polypeptide exit tunnel on the outside of the subunit.</text>
</comment>
<dbReference type="InterPro" id="IPR057264">
    <property type="entry name" value="Ribosomal_uL24_C"/>
</dbReference>
<feature type="domain" description="KOW" evidence="8">
    <location>
        <begin position="3"/>
        <end position="30"/>
    </location>
</feature>
<evidence type="ECO:0000256" key="5">
    <source>
        <dbReference type="HAMAP-Rule" id="MF_01326"/>
    </source>
</evidence>
<evidence type="ECO:0000313" key="9">
    <source>
        <dbReference type="EMBL" id="MBP1856469.1"/>
    </source>
</evidence>
<dbReference type="InterPro" id="IPR014722">
    <property type="entry name" value="Rib_uL2_dom2"/>
</dbReference>
<evidence type="ECO:0000256" key="4">
    <source>
        <dbReference type="ARBA" id="ARBA00035206"/>
    </source>
</evidence>
<keyword evidence="10" id="KW-1185">Reference proteome</keyword>
<proteinExistence type="inferred from homology"/>
<dbReference type="PROSITE" id="PS01108">
    <property type="entry name" value="RIBOSOMAL_L24"/>
    <property type="match status" value="1"/>
</dbReference>
<evidence type="ECO:0000256" key="1">
    <source>
        <dbReference type="ARBA" id="ARBA00010618"/>
    </source>
</evidence>
<dbReference type="InterPro" id="IPR003256">
    <property type="entry name" value="Ribosomal_uL24"/>
</dbReference>
<keyword evidence="5" id="KW-0694">RNA-binding</keyword>
<dbReference type="HAMAP" id="MF_01326_B">
    <property type="entry name" value="Ribosomal_uL24_B"/>
    <property type="match status" value="1"/>
</dbReference>
<dbReference type="InterPro" id="IPR005825">
    <property type="entry name" value="Ribosomal_uL24_CS"/>
</dbReference>
<dbReference type="InterPro" id="IPR008991">
    <property type="entry name" value="Translation_prot_SH3-like_sf"/>
</dbReference>
<dbReference type="CDD" id="cd06089">
    <property type="entry name" value="KOW_RPL26"/>
    <property type="match status" value="1"/>
</dbReference>
<evidence type="ECO:0000256" key="7">
    <source>
        <dbReference type="SAM" id="MobiDB-lite"/>
    </source>
</evidence>
<feature type="compositionally biased region" description="Basic and acidic residues" evidence="7">
    <location>
        <begin position="75"/>
        <end position="91"/>
    </location>
</feature>
<dbReference type="EMBL" id="JAGGJX010000009">
    <property type="protein sequence ID" value="MBP1856469.1"/>
    <property type="molecule type" value="Genomic_DNA"/>
</dbReference>
<gene>
    <name evidence="5" type="primary">rplX</name>
    <name evidence="9" type="ORF">J2Z43_002922</name>
</gene>
<evidence type="ECO:0000259" key="8">
    <source>
        <dbReference type="SMART" id="SM00739"/>
    </source>
</evidence>
<dbReference type="NCBIfam" id="TIGR01079">
    <property type="entry name" value="rplX_bact"/>
    <property type="match status" value="1"/>
</dbReference>
<comment type="similarity">
    <text evidence="1 5 6">Belongs to the universal ribosomal protein uL24 family.</text>
</comment>
<dbReference type="Pfam" id="PF00467">
    <property type="entry name" value="KOW"/>
    <property type="match status" value="1"/>
</dbReference>
<reference evidence="9 10" key="1">
    <citation type="submission" date="2021-03" db="EMBL/GenBank/DDBJ databases">
        <title>Genomic Encyclopedia of Type Strains, Phase IV (KMG-IV): sequencing the most valuable type-strain genomes for metagenomic binning, comparative biology and taxonomic classification.</title>
        <authorList>
            <person name="Goeker M."/>
        </authorList>
    </citation>
    <scope>NUCLEOTIDE SEQUENCE [LARGE SCALE GENOMIC DNA]</scope>
    <source>
        <strain evidence="9 10">DSM 1289</strain>
    </source>
</reference>
<sequence length="102" mass="11055">MMRVKKGDTVVVIAGKDKGKKGLVLNIDVKNDKVLVEGVNVITKHQKPSATNQQGGIINKEAPIHISNVMPFDSETGKGTRVKHEVKDGKKVRVSVKSGKEI</sequence>
<evidence type="ECO:0000256" key="6">
    <source>
        <dbReference type="RuleBase" id="RU003477"/>
    </source>
</evidence>
<dbReference type="SMART" id="SM00739">
    <property type="entry name" value="KOW"/>
    <property type="match status" value="1"/>
</dbReference>
<dbReference type="PANTHER" id="PTHR12903">
    <property type="entry name" value="MITOCHONDRIAL RIBOSOMAL PROTEIN L24"/>
    <property type="match status" value="1"/>
</dbReference>
<keyword evidence="3 5" id="KW-0687">Ribonucleoprotein</keyword>
<feature type="region of interest" description="Disordered" evidence="7">
    <location>
        <begin position="70"/>
        <end position="102"/>
    </location>
</feature>
<comment type="subunit">
    <text evidence="5">Part of the 50S ribosomal subunit.</text>
</comment>
<protein>
    <recommendedName>
        <fullName evidence="4 5">Large ribosomal subunit protein uL24</fullName>
    </recommendedName>
</protein>
<evidence type="ECO:0000313" key="10">
    <source>
        <dbReference type="Proteomes" id="UP000767291"/>
    </source>
</evidence>
<name>A0ABS4EEV9_9FIRM</name>
<dbReference type="SUPFAM" id="SSF50104">
    <property type="entry name" value="Translation proteins SH3-like domain"/>
    <property type="match status" value="1"/>
</dbReference>
<comment type="caution">
    <text evidence="9">The sequence shown here is derived from an EMBL/GenBank/DDBJ whole genome shotgun (WGS) entry which is preliminary data.</text>
</comment>
<dbReference type="InterPro" id="IPR005824">
    <property type="entry name" value="KOW"/>
</dbReference>
<dbReference type="InterPro" id="IPR041988">
    <property type="entry name" value="Ribosomal_uL24_KOW"/>
</dbReference>
<comment type="function">
    <text evidence="5">One of two assembly initiator proteins, it binds directly to the 5'-end of the 23S rRNA, where it nucleates assembly of the 50S subunit.</text>
</comment>
<dbReference type="GO" id="GO:0005840">
    <property type="term" value="C:ribosome"/>
    <property type="evidence" value="ECO:0007669"/>
    <property type="project" value="UniProtKB-KW"/>
</dbReference>
<keyword evidence="2 5" id="KW-0689">Ribosomal protein</keyword>
<keyword evidence="5" id="KW-0699">rRNA-binding</keyword>
<evidence type="ECO:0000256" key="3">
    <source>
        <dbReference type="ARBA" id="ARBA00023274"/>
    </source>
</evidence>
<evidence type="ECO:0000256" key="2">
    <source>
        <dbReference type="ARBA" id="ARBA00022980"/>
    </source>
</evidence>